<protein>
    <submittedName>
        <fullName evidence="1">Uncharacterized protein</fullName>
    </submittedName>
</protein>
<name>A0ACC3A4T2_9EURO</name>
<gene>
    <name evidence="1" type="ORF">H2198_005882</name>
</gene>
<sequence length="165" mass="18728">MEAIIITTVVTFSAPSGPITTIHSDTTTFTIPISALARTNHTYPSFDAAYDAVGARIEADQLAFLPGQLVRIRGDEAERHGIQFTSDEQDGDWSYEVFRVLVAVKDPRFRADVEADGQAQGFGETWDQWRFVIERKESEWEILWVRGCFLRLEVSGQIDEQRDEE</sequence>
<reference evidence="1" key="1">
    <citation type="submission" date="2022-10" db="EMBL/GenBank/DDBJ databases">
        <title>Culturing micro-colonial fungi from biological soil crusts in the Mojave desert and describing Neophaeococcomyces mojavensis, and introducing the new genera and species Taxawa tesnikishii.</title>
        <authorList>
            <person name="Kurbessoian T."/>
            <person name="Stajich J.E."/>
        </authorList>
    </citation>
    <scope>NUCLEOTIDE SEQUENCE</scope>
    <source>
        <strain evidence="1">JES_112</strain>
    </source>
</reference>
<comment type="caution">
    <text evidence="1">The sequence shown here is derived from an EMBL/GenBank/DDBJ whole genome shotgun (WGS) entry which is preliminary data.</text>
</comment>
<dbReference type="Proteomes" id="UP001172386">
    <property type="component" value="Unassembled WGS sequence"/>
</dbReference>
<proteinExistence type="predicted"/>
<evidence type="ECO:0000313" key="2">
    <source>
        <dbReference type="Proteomes" id="UP001172386"/>
    </source>
</evidence>
<organism evidence="1 2">
    <name type="scientific">Neophaeococcomyces mojaviensis</name>
    <dbReference type="NCBI Taxonomy" id="3383035"/>
    <lineage>
        <taxon>Eukaryota</taxon>
        <taxon>Fungi</taxon>
        <taxon>Dikarya</taxon>
        <taxon>Ascomycota</taxon>
        <taxon>Pezizomycotina</taxon>
        <taxon>Eurotiomycetes</taxon>
        <taxon>Chaetothyriomycetidae</taxon>
        <taxon>Chaetothyriales</taxon>
        <taxon>Chaetothyriales incertae sedis</taxon>
        <taxon>Neophaeococcomyces</taxon>
    </lineage>
</organism>
<keyword evidence="2" id="KW-1185">Reference proteome</keyword>
<accession>A0ACC3A4T2</accession>
<dbReference type="EMBL" id="JAPDRQ010000102">
    <property type="protein sequence ID" value="KAJ9655186.1"/>
    <property type="molecule type" value="Genomic_DNA"/>
</dbReference>
<evidence type="ECO:0000313" key="1">
    <source>
        <dbReference type="EMBL" id="KAJ9655186.1"/>
    </source>
</evidence>